<comment type="caution">
    <text evidence="11">The sequence shown here is derived from an EMBL/GenBank/DDBJ whole genome shotgun (WGS) entry which is preliminary data.</text>
</comment>
<dbReference type="GO" id="GO:0140416">
    <property type="term" value="F:transcription regulator inhibitor activity"/>
    <property type="evidence" value="ECO:0007669"/>
    <property type="project" value="TreeGrafter"/>
</dbReference>
<dbReference type="GO" id="GO:0060395">
    <property type="term" value="P:SMAD protein signal transduction"/>
    <property type="evidence" value="ECO:0007669"/>
    <property type="project" value="TreeGrafter"/>
</dbReference>
<keyword evidence="7" id="KW-0963">Cytoplasm</keyword>
<feature type="compositionally biased region" description="Acidic residues" evidence="8">
    <location>
        <begin position="77"/>
        <end position="87"/>
    </location>
</feature>
<evidence type="ECO:0000256" key="2">
    <source>
        <dbReference type="ARBA" id="ARBA00022723"/>
    </source>
</evidence>
<feature type="region of interest" description="Disordered" evidence="8">
    <location>
        <begin position="201"/>
        <end position="244"/>
    </location>
</feature>
<proteinExistence type="inferred from homology"/>
<dbReference type="SMART" id="SM00523">
    <property type="entry name" value="DWA"/>
    <property type="match status" value="1"/>
</dbReference>
<evidence type="ECO:0000256" key="5">
    <source>
        <dbReference type="ARBA" id="ARBA00023163"/>
    </source>
</evidence>
<dbReference type="GO" id="GO:0046872">
    <property type="term" value="F:metal ion binding"/>
    <property type="evidence" value="ECO:0007669"/>
    <property type="project" value="UniProtKB-KW"/>
</dbReference>
<dbReference type="InterPro" id="IPR001132">
    <property type="entry name" value="SMAD_dom_Dwarfin-type"/>
</dbReference>
<dbReference type="InterPro" id="IPR036578">
    <property type="entry name" value="SMAD_MH1_sf"/>
</dbReference>
<dbReference type="InterPro" id="IPR008984">
    <property type="entry name" value="SMAD_FHA_dom_sf"/>
</dbReference>
<comment type="subcellular location">
    <subcellularLocation>
        <location evidence="7">Cytoplasm</location>
    </subcellularLocation>
    <subcellularLocation>
        <location evidence="7">Nucleus</location>
    </subcellularLocation>
</comment>
<keyword evidence="4 7" id="KW-0805">Transcription regulation</keyword>
<feature type="compositionally biased region" description="Basic and acidic residues" evidence="8">
    <location>
        <begin position="204"/>
        <end position="216"/>
    </location>
</feature>
<dbReference type="Gene3D" id="3.90.520.10">
    <property type="entry name" value="SMAD MH1 domain"/>
    <property type="match status" value="1"/>
</dbReference>
<dbReference type="Pfam" id="PF03166">
    <property type="entry name" value="MH2"/>
    <property type="match status" value="1"/>
</dbReference>
<dbReference type="GO" id="GO:0050793">
    <property type="term" value="P:regulation of developmental process"/>
    <property type="evidence" value="ECO:0007669"/>
    <property type="project" value="UniProtKB-ARBA"/>
</dbReference>
<evidence type="ECO:0000256" key="4">
    <source>
        <dbReference type="ARBA" id="ARBA00023015"/>
    </source>
</evidence>
<dbReference type="EMBL" id="JAKKPZ010000015">
    <property type="protein sequence ID" value="KAI1713566.1"/>
    <property type="molecule type" value="Genomic_DNA"/>
</dbReference>
<dbReference type="Proteomes" id="UP001201812">
    <property type="component" value="Unassembled WGS sequence"/>
</dbReference>
<dbReference type="Pfam" id="PF03165">
    <property type="entry name" value="MH1"/>
    <property type="match status" value="1"/>
</dbReference>
<evidence type="ECO:0000313" key="11">
    <source>
        <dbReference type="EMBL" id="KAI1713566.1"/>
    </source>
</evidence>
<dbReference type="SMART" id="SM00524">
    <property type="entry name" value="DWB"/>
    <property type="match status" value="1"/>
</dbReference>
<comment type="similarity">
    <text evidence="1 7">Belongs to the dwarfin/SMAD family.</text>
</comment>
<dbReference type="InterPro" id="IPR013019">
    <property type="entry name" value="MAD_homology_MH1"/>
</dbReference>
<evidence type="ECO:0000259" key="9">
    <source>
        <dbReference type="PROSITE" id="PS51075"/>
    </source>
</evidence>
<dbReference type="InterPro" id="IPR003619">
    <property type="entry name" value="MAD_homology1_Dwarfin-type"/>
</dbReference>
<gene>
    <name evidence="11" type="ORF">DdX_09084</name>
</gene>
<keyword evidence="3" id="KW-0862">Zinc</keyword>
<evidence type="ECO:0000259" key="10">
    <source>
        <dbReference type="PROSITE" id="PS51076"/>
    </source>
</evidence>
<dbReference type="AlphaFoldDB" id="A0AAD4R3M5"/>
<dbReference type="GO" id="GO:0006357">
    <property type="term" value="P:regulation of transcription by RNA polymerase II"/>
    <property type="evidence" value="ECO:0007669"/>
    <property type="project" value="TreeGrafter"/>
</dbReference>
<dbReference type="GO" id="GO:0051239">
    <property type="term" value="P:regulation of multicellular organismal process"/>
    <property type="evidence" value="ECO:0007669"/>
    <property type="project" value="UniProtKB-ARBA"/>
</dbReference>
<keyword evidence="2" id="KW-0479">Metal-binding</keyword>
<dbReference type="Gene3D" id="2.60.200.10">
    <property type="match status" value="1"/>
</dbReference>
<dbReference type="InterPro" id="IPR013790">
    <property type="entry name" value="Dwarfin"/>
</dbReference>
<dbReference type="GO" id="GO:0030154">
    <property type="term" value="P:cell differentiation"/>
    <property type="evidence" value="ECO:0007669"/>
    <property type="project" value="TreeGrafter"/>
</dbReference>
<sequence>MPWDCGFLCLLTDRRRYCELLWRRRLLQTADERKAKRRFLNLMRGFDSEDLDVLRRAVESRGRDIKQCCPGPPMDLVEESDEEEEDQMLGVDGPSTSGSRAPPGCSATIVSTRPRHSINRLERDRILFQRQRYPQSTTSPHSTAIAGASLISAQQRRQSSSRNRRTSSVNYNYSRRHNYVTALMDENANTAAIVATDGINDSLSSHHNDSDDEDRHGPRHRKSRPSSSRMPDDPTPPLFDDSGLIPQIDRAMSIPYLCCKMWRWRDLQVDAALHRLDPLPWCRFGRVTINNATVSCCNPYHYALWIRPEHSSSSEEQSVAGILANGGGHLMAGGMDRTMTNDTGFGDEITGGTHTAGIGHVRHSVFKSIDQLQNPLNNNDVPPETPPPPPPPLNFELNVTSPMFTPNHLPPTIHSQAMAWGRMARWEKKERIGEVVALVGQFVAVGKLAGTVFDGQDVKAHWDIENQVSFALIKQSEGTDSEDVWLYNSGDRPLFICVSRTLSSARSDTIRRLSPGYCIRVHRTPTTSVESQVEATVAAVELIHTTALAARQSITVPDPILMNSVSFLTISVGKGWGINYDRLYVTDVPCRYEVIFT</sequence>
<dbReference type="GO" id="GO:0005737">
    <property type="term" value="C:cytoplasm"/>
    <property type="evidence" value="ECO:0007669"/>
    <property type="project" value="UniProtKB-SubCell"/>
</dbReference>
<evidence type="ECO:0000313" key="12">
    <source>
        <dbReference type="Proteomes" id="UP001201812"/>
    </source>
</evidence>
<feature type="compositionally biased region" description="Low complexity" evidence="8">
    <location>
        <begin position="152"/>
        <end position="172"/>
    </location>
</feature>
<dbReference type="SUPFAM" id="SSF56366">
    <property type="entry name" value="SMAD MH1 domain"/>
    <property type="match status" value="1"/>
</dbReference>
<dbReference type="GO" id="GO:0009653">
    <property type="term" value="P:anatomical structure morphogenesis"/>
    <property type="evidence" value="ECO:0007669"/>
    <property type="project" value="TreeGrafter"/>
</dbReference>
<reference evidence="11" key="1">
    <citation type="submission" date="2022-01" db="EMBL/GenBank/DDBJ databases">
        <title>Genome Sequence Resource for Two Populations of Ditylenchus destructor, the Migratory Endoparasitic Phytonematode.</title>
        <authorList>
            <person name="Zhang H."/>
            <person name="Lin R."/>
            <person name="Xie B."/>
        </authorList>
    </citation>
    <scope>NUCLEOTIDE SEQUENCE</scope>
    <source>
        <strain evidence="11">BazhouSP</strain>
    </source>
</reference>
<feature type="region of interest" description="Disordered" evidence="8">
    <location>
        <begin position="151"/>
        <end position="172"/>
    </location>
</feature>
<evidence type="ECO:0000256" key="7">
    <source>
        <dbReference type="RuleBase" id="RU361195"/>
    </source>
</evidence>
<dbReference type="InterPro" id="IPR017855">
    <property type="entry name" value="SMAD-like_dom_sf"/>
</dbReference>
<organism evidence="11 12">
    <name type="scientific">Ditylenchus destructor</name>
    <dbReference type="NCBI Taxonomy" id="166010"/>
    <lineage>
        <taxon>Eukaryota</taxon>
        <taxon>Metazoa</taxon>
        <taxon>Ecdysozoa</taxon>
        <taxon>Nematoda</taxon>
        <taxon>Chromadorea</taxon>
        <taxon>Rhabditida</taxon>
        <taxon>Tylenchina</taxon>
        <taxon>Tylenchomorpha</taxon>
        <taxon>Sphaerularioidea</taxon>
        <taxon>Anguinidae</taxon>
        <taxon>Anguininae</taxon>
        <taxon>Ditylenchus</taxon>
    </lineage>
</organism>
<protein>
    <recommendedName>
        <fullName evidence="7">Mothers against decapentaplegic homolog</fullName>
        <shortName evidence="7">MAD homolog</shortName>
        <shortName evidence="7">Mothers against DPP homolog</shortName>
    </recommendedName>
    <alternativeName>
        <fullName evidence="7">SMAD family member</fullName>
    </alternativeName>
</protein>
<feature type="region of interest" description="Disordered" evidence="8">
    <location>
        <begin position="77"/>
        <end position="107"/>
    </location>
</feature>
<dbReference type="SUPFAM" id="SSF49879">
    <property type="entry name" value="SMAD/FHA domain"/>
    <property type="match status" value="1"/>
</dbReference>
<feature type="domain" description="MH2" evidence="10">
    <location>
        <begin position="420"/>
        <end position="597"/>
    </location>
</feature>
<dbReference type="PROSITE" id="PS51075">
    <property type="entry name" value="MH1"/>
    <property type="match status" value="1"/>
</dbReference>
<evidence type="ECO:0000256" key="3">
    <source>
        <dbReference type="ARBA" id="ARBA00022833"/>
    </source>
</evidence>
<keyword evidence="12" id="KW-1185">Reference proteome</keyword>
<feature type="domain" description="MH1" evidence="9">
    <location>
        <begin position="16"/>
        <end position="311"/>
    </location>
</feature>
<name>A0AAD4R3M5_9BILA</name>
<dbReference type="PROSITE" id="PS51076">
    <property type="entry name" value="MH2"/>
    <property type="match status" value="1"/>
</dbReference>
<dbReference type="PANTHER" id="PTHR13703">
    <property type="entry name" value="SMAD"/>
    <property type="match status" value="1"/>
</dbReference>
<dbReference type="GO" id="GO:0009791">
    <property type="term" value="P:post-embryonic development"/>
    <property type="evidence" value="ECO:0007669"/>
    <property type="project" value="UniProtKB-ARBA"/>
</dbReference>
<evidence type="ECO:0000256" key="6">
    <source>
        <dbReference type="ARBA" id="ARBA00023242"/>
    </source>
</evidence>
<evidence type="ECO:0000256" key="8">
    <source>
        <dbReference type="SAM" id="MobiDB-lite"/>
    </source>
</evidence>
<keyword evidence="6 7" id="KW-0539">Nucleus</keyword>
<dbReference type="PANTHER" id="PTHR13703:SF54">
    <property type="entry name" value="MOTHERS AGAINST DECAPENTAPLEGIC HOMOLOG"/>
    <property type="match status" value="1"/>
</dbReference>
<keyword evidence="5 7" id="KW-0804">Transcription</keyword>
<dbReference type="GO" id="GO:0070411">
    <property type="term" value="F:I-SMAD binding"/>
    <property type="evidence" value="ECO:0007669"/>
    <property type="project" value="TreeGrafter"/>
</dbReference>
<accession>A0AAD4R3M5</accession>
<evidence type="ECO:0000256" key="1">
    <source>
        <dbReference type="ARBA" id="ARBA00005545"/>
    </source>
</evidence>
<dbReference type="GO" id="GO:0071144">
    <property type="term" value="C:heteromeric SMAD protein complex"/>
    <property type="evidence" value="ECO:0007669"/>
    <property type="project" value="TreeGrafter"/>
</dbReference>